<protein>
    <submittedName>
        <fullName evidence="1">Uncharacterized protein</fullName>
    </submittedName>
</protein>
<evidence type="ECO:0000313" key="1">
    <source>
        <dbReference type="EMBL" id="KAH3847446.1"/>
    </source>
</evidence>
<dbReference type="AlphaFoldDB" id="A0A9D4KWZ0"/>
<comment type="caution">
    <text evidence="1">The sequence shown here is derived from an EMBL/GenBank/DDBJ whole genome shotgun (WGS) entry which is preliminary data.</text>
</comment>
<reference evidence="1" key="1">
    <citation type="journal article" date="2019" name="bioRxiv">
        <title>The Genome of the Zebra Mussel, Dreissena polymorpha: A Resource for Invasive Species Research.</title>
        <authorList>
            <person name="McCartney M.A."/>
            <person name="Auch B."/>
            <person name="Kono T."/>
            <person name="Mallez S."/>
            <person name="Zhang Y."/>
            <person name="Obille A."/>
            <person name="Becker A."/>
            <person name="Abrahante J.E."/>
            <person name="Garbe J."/>
            <person name="Badalamenti J.P."/>
            <person name="Herman A."/>
            <person name="Mangelson H."/>
            <person name="Liachko I."/>
            <person name="Sullivan S."/>
            <person name="Sone E.D."/>
            <person name="Koren S."/>
            <person name="Silverstein K.A.T."/>
            <person name="Beckman K.B."/>
            <person name="Gohl D.M."/>
        </authorList>
    </citation>
    <scope>NUCLEOTIDE SEQUENCE</scope>
    <source>
        <strain evidence="1">Duluth1</strain>
        <tissue evidence="1">Whole animal</tissue>
    </source>
</reference>
<evidence type="ECO:0000313" key="2">
    <source>
        <dbReference type="Proteomes" id="UP000828390"/>
    </source>
</evidence>
<organism evidence="1 2">
    <name type="scientific">Dreissena polymorpha</name>
    <name type="common">Zebra mussel</name>
    <name type="synonym">Mytilus polymorpha</name>
    <dbReference type="NCBI Taxonomy" id="45954"/>
    <lineage>
        <taxon>Eukaryota</taxon>
        <taxon>Metazoa</taxon>
        <taxon>Spiralia</taxon>
        <taxon>Lophotrochozoa</taxon>
        <taxon>Mollusca</taxon>
        <taxon>Bivalvia</taxon>
        <taxon>Autobranchia</taxon>
        <taxon>Heteroconchia</taxon>
        <taxon>Euheterodonta</taxon>
        <taxon>Imparidentia</taxon>
        <taxon>Neoheterodontei</taxon>
        <taxon>Myida</taxon>
        <taxon>Dreissenoidea</taxon>
        <taxon>Dreissenidae</taxon>
        <taxon>Dreissena</taxon>
    </lineage>
</organism>
<accession>A0A9D4KWZ0</accession>
<dbReference type="Proteomes" id="UP000828390">
    <property type="component" value="Unassembled WGS sequence"/>
</dbReference>
<name>A0A9D4KWZ0_DREPO</name>
<reference evidence="1" key="2">
    <citation type="submission" date="2020-11" db="EMBL/GenBank/DDBJ databases">
        <authorList>
            <person name="McCartney M.A."/>
            <person name="Auch B."/>
            <person name="Kono T."/>
            <person name="Mallez S."/>
            <person name="Becker A."/>
            <person name="Gohl D.M."/>
            <person name="Silverstein K.A.T."/>
            <person name="Koren S."/>
            <person name="Bechman K.B."/>
            <person name="Herman A."/>
            <person name="Abrahante J.E."/>
            <person name="Garbe J."/>
        </authorList>
    </citation>
    <scope>NUCLEOTIDE SEQUENCE</scope>
    <source>
        <strain evidence="1">Duluth1</strain>
        <tissue evidence="1">Whole animal</tissue>
    </source>
</reference>
<keyword evidence="2" id="KW-1185">Reference proteome</keyword>
<sequence length="82" mass="8906">MPVSCILCPVKRLGLAAVEKGWRIRGICRACTWREADGTACPKPAQSGHRCRRDDNSYSDLSGTGTILRQGCAQVLEAGHFC</sequence>
<dbReference type="EMBL" id="JAIWYP010000003">
    <property type="protein sequence ID" value="KAH3847446.1"/>
    <property type="molecule type" value="Genomic_DNA"/>
</dbReference>
<proteinExistence type="predicted"/>
<gene>
    <name evidence="1" type="ORF">DPMN_089767</name>
</gene>